<proteinExistence type="predicted"/>
<name>A0AAD6SAT0_9AGAR</name>
<protein>
    <submittedName>
        <fullName evidence="1">Uncharacterized protein</fullName>
    </submittedName>
</protein>
<dbReference type="EMBL" id="JARJCM010000191">
    <property type="protein sequence ID" value="KAJ7023276.1"/>
    <property type="molecule type" value="Genomic_DNA"/>
</dbReference>
<sequence length="160" mass="17820">MRVVWPFHSRGALGVFCEARCAFAQRAILWLLPVIIAGVCARDAHDVLAGVTSTLARRQDCARSVRNTVHKRCPHSSRGDVTIYSPTRVHAGASSYFGSGAVPVPARVLVPAGRYYTQIPYFGGKCTNADPDEQFFLTCPRLRASYLLSRGSWSHWRRKR</sequence>
<accession>A0AAD6SAT0</accession>
<keyword evidence="2" id="KW-1185">Reference proteome</keyword>
<dbReference type="Proteomes" id="UP001218188">
    <property type="component" value="Unassembled WGS sequence"/>
</dbReference>
<dbReference type="AlphaFoldDB" id="A0AAD6SAT0"/>
<organism evidence="1 2">
    <name type="scientific">Mycena alexandri</name>
    <dbReference type="NCBI Taxonomy" id="1745969"/>
    <lineage>
        <taxon>Eukaryota</taxon>
        <taxon>Fungi</taxon>
        <taxon>Dikarya</taxon>
        <taxon>Basidiomycota</taxon>
        <taxon>Agaricomycotina</taxon>
        <taxon>Agaricomycetes</taxon>
        <taxon>Agaricomycetidae</taxon>
        <taxon>Agaricales</taxon>
        <taxon>Marasmiineae</taxon>
        <taxon>Mycenaceae</taxon>
        <taxon>Mycena</taxon>
    </lineage>
</organism>
<comment type="caution">
    <text evidence="1">The sequence shown here is derived from an EMBL/GenBank/DDBJ whole genome shotgun (WGS) entry which is preliminary data.</text>
</comment>
<evidence type="ECO:0000313" key="2">
    <source>
        <dbReference type="Proteomes" id="UP001218188"/>
    </source>
</evidence>
<reference evidence="1" key="1">
    <citation type="submission" date="2023-03" db="EMBL/GenBank/DDBJ databases">
        <title>Massive genome expansion in bonnet fungi (Mycena s.s.) driven by repeated elements and novel gene families across ecological guilds.</title>
        <authorList>
            <consortium name="Lawrence Berkeley National Laboratory"/>
            <person name="Harder C.B."/>
            <person name="Miyauchi S."/>
            <person name="Viragh M."/>
            <person name="Kuo A."/>
            <person name="Thoen E."/>
            <person name="Andreopoulos B."/>
            <person name="Lu D."/>
            <person name="Skrede I."/>
            <person name="Drula E."/>
            <person name="Henrissat B."/>
            <person name="Morin E."/>
            <person name="Kohler A."/>
            <person name="Barry K."/>
            <person name="LaButti K."/>
            <person name="Morin E."/>
            <person name="Salamov A."/>
            <person name="Lipzen A."/>
            <person name="Mereny Z."/>
            <person name="Hegedus B."/>
            <person name="Baldrian P."/>
            <person name="Stursova M."/>
            <person name="Weitz H."/>
            <person name="Taylor A."/>
            <person name="Grigoriev I.V."/>
            <person name="Nagy L.G."/>
            <person name="Martin F."/>
            <person name="Kauserud H."/>
        </authorList>
    </citation>
    <scope>NUCLEOTIDE SEQUENCE</scope>
    <source>
        <strain evidence="1">CBHHK200</strain>
    </source>
</reference>
<gene>
    <name evidence="1" type="ORF">C8F04DRAFT_1271595</name>
</gene>
<evidence type="ECO:0000313" key="1">
    <source>
        <dbReference type="EMBL" id="KAJ7023276.1"/>
    </source>
</evidence>